<dbReference type="CDD" id="cd11072">
    <property type="entry name" value="CYP71-like"/>
    <property type="match status" value="1"/>
</dbReference>
<feature type="binding site" description="axial binding residue" evidence="11">
    <location>
        <position position="451"/>
    </location>
    <ligand>
        <name>heme</name>
        <dbReference type="ChEBI" id="CHEBI:30413"/>
    </ligand>
    <ligandPart>
        <name>Fe</name>
        <dbReference type="ChEBI" id="CHEBI:18248"/>
    </ligandPart>
</feature>
<dbReference type="Gramene" id="SIN_1004308.t">
    <property type="protein sequence ID" value="SIN_1004308.t"/>
    <property type="gene ID" value="SIN_1004308"/>
</dbReference>
<dbReference type="SUPFAM" id="SSF48264">
    <property type="entry name" value="Cytochrome P450"/>
    <property type="match status" value="1"/>
</dbReference>
<dbReference type="RefSeq" id="XP_011097561.1">
    <property type="nucleotide sequence ID" value="XM_011099259.2"/>
</dbReference>
<dbReference type="Gene3D" id="1.10.630.10">
    <property type="entry name" value="Cytochrome P450"/>
    <property type="match status" value="1"/>
</dbReference>
<comment type="subcellular location">
    <subcellularLocation>
        <location evidence="1">Membrane</location>
        <topology evidence="1">Single-pass membrane protein</topology>
    </subcellularLocation>
</comment>
<comment type="cofactor">
    <cofactor evidence="11">
        <name>heme</name>
        <dbReference type="ChEBI" id="CHEBI:30413"/>
    </cofactor>
</comment>
<dbReference type="PANTHER" id="PTHR47955:SF11">
    <property type="entry name" value="4-HYDROXYPHENYLACETALDEHYDE OXIME MONOOXYGENASE"/>
    <property type="match status" value="1"/>
</dbReference>
<evidence type="ECO:0000256" key="4">
    <source>
        <dbReference type="ARBA" id="ARBA00022692"/>
    </source>
</evidence>
<keyword evidence="4 13" id="KW-0812">Transmembrane</keyword>
<keyword evidence="6 13" id="KW-1133">Transmembrane helix</keyword>
<dbReference type="PRINTS" id="PR00385">
    <property type="entry name" value="P450"/>
</dbReference>
<evidence type="ECO:0000256" key="2">
    <source>
        <dbReference type="ARBA" id="ARBA00010617"/>
    </source>
</evidence>
<dbReference type="InterPro" id="IPR002401">
    <property type="entry name" value="Cyt_P450_E_grp-I"/>
</dbReference>
<evidence type="ECO:0000256" key="9">
    <source>
        <dbReference type="ARBA" id="ARBA00023033"/>
    </source>
</evidence>
<dbReference type="PRINTS" id="PR00463">
    <property type="entry name" value="EP450I"/>
</dbReference>
<evidence type="ECO:0000256" key="11">
    <source>
        <dbReference type="PIRSR" id="PIRSR602401-1"/>
    </source>
</evidence>
<dbReference type="PROSITE" id="PS00086">
    <property type="entry name" value="CYTOCHROME_P450"/>
    <property type="match status" value="1"/>
</dbReference>
<keyword evidence="3 11" id="KW-0349">Heme</keyword>
<evidence type="ECO:0000256" key="13">
    <source>
        <dbReference type="SAM" id="Phobius"/>
    </source>
</evidence>
<dbReference type="FunFam" id="1.10.630.10:FF:000043">
    <property type="entry name" value="Cytochrome P450 99A2"/>
    <property type="match status" value="1"/>
</dbReference>
<keyword evidence="8 11" id="KW-0408">Iron</keyword>
<keyword evidence="7 12" id="KW-0560">Oxidoreductase</keyword>
<evidence type="ECO:0000313" key="14">
    <source>
        <dbReference type="Proteomes" id="UP000504604"/>
    </source>
</evidence>
<evidence type="ECO:0000256" key="10">
    <source>
        <dbReference type="ARBA" id="ARBA00023136"/>
    </source>
</evidence>
<reference evidence="15" key="1">
    <citation type="submission" date="2025-08" db="UniProtKB">
        <authorList>
            <consortium name="RefSeq"/>
        </authorList>
    </citation>
    <scope>IDENTIFICATION</scope>
</reference>
<proteinExistence type="inferred from homology"/>
<sequence>MSSAIMHFLFLLLLLLFILFLLALLRRKKKSIVRCELPPSPPKLPIIGNLHQLGKLPHQNLWELSQEYGPAMLLQLGSVPALVVSSADFAKQVLKDHDISFCSRPRSPGPKRIFYGFLDVAFTPYGDHWRKTRKIFVHHLLGPRRAESFSSARAVEIRHLINYLSAASPNPVNLDDKIFDLADGVLGAVAFGKSYRGKQFEGQVLREVIVEAMHMIDSFSAEDFFPNFFGWTIDLLTGHKARLDKCFHKLDGYLEMVLNEHLDRENTRKGDDDDDLVDVLLGLSNEETGLPLSKEHIKAIFMNAFLGGVDTSAIVIIWAMSELIRNPQTMQKAQAEIRTKLGAKPTLEPDDLGKLTFLKMIVKETLRLHPPVPLLLPRETRRTCQIRAENNNIYNISPRTRVLVNAWAIGRDPNKWNNPSEFSPERFKGNEVDFRGQHFEFVPFGGGRRICPGISNSIATIELTLANLLYWFDWEVAEGMKVEEIGSLEEEGGVTTHKRTKLTLVPINYAWP</sequence>
<evidence type="ECO:0000256" key="12">
    <source>
        <dbReference type="RuleBase" id="RU000461"/>
    </source>
</evidence>
<keyword evidence="14" id="KW-1185">Reference proteome</keyword>
<dbReference type="InterPro" id="IPR017972">
    <property type="entry name" value="Cyt_P450_CS"/>
</dbReference>
<evidence type="ECO:0000313" key="15">
    <source>
        <dbReference type="RefSeq" id="XP_011097561.1"/>
    </source>
</evidence>
<dbReference type="Proteomes" id="UP000504604">
    <property type="component" value="Linkage group LG13"/>
</dbReference>
<evidence type="ECO:0000256" key="5">
    <source>
        <dbReference type="ARBA" id="ARBA00022723"/>
    </source>
</evidence>
<dbReference type="GeneID" id="105176452"/>
<comment type="similarity">
    <text evidence="2 12">Belongs to the cytochrome P450 family.</text>
</comment>
<dbReference type="AlphaFoldDB" id="A0A6I9UCH7"/>
<dbReference type="Pfam" id="PF00067">
    <property type="entry name" value="p450"/>
    <property type="match status" value="1"/>
</dbReference>
<dbReference type="GO" id="GO:0016020">
    <property type="term" value="C:membrane"/>
    <property type="evidence" value="ECO:0007669"/>
    <property type="project" value="UniProtKB-SubCell"/>
</dbReference>
<dbReference type="GO" id="GO:0005506">
    <property type="term" value="F:iron ion binding"/>
    <property type="evidence" value="ECO:0007669"/>
    <property type="project" value="InterPro"/>
</dbReference>
<keyword evidence="10 13" id="KW-0472">Membrane</keyword>
<dbReference type="GO" id="GO:0020037">
    <property type="term" value="F:heme binding"/>
    <property type="evidence" value="ECO:0007669"/>
    <property type="project" value="InterPro"/>
</dbReference>
<evidence type="ECO:0000256" key="7">
    <source>
        <dbReference type="ARBA" id="ARBA00023002"/>
    </source>
</evidence>
<dbReference type="GO" id="GO:0016705">
    <property type="term" value="F:oxidoreductase activity, acting on paired donors, with incorporation or reduction of molecular oxygen"/>
    <property type="evidence" value="ECO:0007669"/>
    <property type="project" value="InterPro"/>
</dbReference>
<dbReference type="PANTHER" id="PTHR47955">
    <property type="entry name" value="CYTOCHROME P450 FAMILY 71 PROTEIN"/>
    <property type="match status" value="1"/>
</dbReference>
<accession>A0A6I9UCH7</accession>
<dbReference type="InParanoid" id="A0A6I9UCH7"/>
<feature type="transmembrane region" description="Helical" evidence="13">
    <location>
        <begin position="300"/>
        <end position="320"/>
    </location>
</feature>
<dbReference type="InterPro" id="IPR036396">
    <property type="entry name" value="Cyt_P450_sf"/>
</dbReference>
<dbReference type="KEGG" id="sind:105176452"/>
<protein>
    <submittedName>
        <fullName evidence="15">4-hydroxyphenylacetaldehyde oxime monooxygenase-like isoform X1</fullName>
    </submittedName>
</protein>
<keyword evidence="9 12" id="KW-0503">Monooxygenase</keyword>
<name>A0A6I9UCH7_SESIN</name>
<evidence type="ECO:0000256" key="6">
    <source>
        <dbReference type="ARBA" id="ARBA00022989"/>
    </source>
</evidence>
<organism evidence="14 15">
    <name type="scientific">Sesamum indicum</name>
    <name type="common">Oriental sesame</name>
    <name type="synonym">Sesamum orientale</name>
    <dbReference type="NCBI Taxonomy" id="4182"/>
    <lineage>
        <taxon>Eukaryota</taxon>
        <taxon>Viridiplantae</taxon>
        <taxon>Streptophyta</taxon>
        <taxon>Embryophyta</taxon>
        <taxon>Tracheophyta</taxon>
        <taxon>Spermatophyta</taxon>
        <taxon>Magnoliopsida</taxon>
        <taxon>eudicotyledons</taxon>
        <taxon>Gunneridae</taxon>
        <taxon>Pentapetalae</taxon>
        <taxon>asterids</taxon>
        <taxon>lamiids</taxon>
        <taxon>Lamiales</taxon>
        <taxon>Pedaliaceae</taxon>
        <taxon>Sesamum</taxon>
    </lineage>
</organism>
<keyword evidence="5 11" id="KW-0479">Metal-binding</keyword>
<gene>
    <name evidence="15" type="primary">LOC105176452</name>
</gene>
<evidence type="ECO:0000256" key="1">
    <source>
        <dbReference type="ARBA" id="ARBA00004167"/>
    </source>
</evidence>
<evidence type="ECO:0000256" key="3">
    <source>
        <dbReference type="ARBA" id="ARBA00022617"/>
    </source>
</evidence>
<dbReference type="InterPro" id="IPR001128">
    <property type="entry name" value="Cyt_P450"/>
</dbReference>
<dbReference type="GO" id="GO:0004497">
    <property type="term" value="F:monooxygenase activity"/>
    <property type="evidence" value="ECO:0007669"/>
    <property type="project" value="UniProtKB-KW"/>
</dbReference>
<evidence type="ECO:0000256" key="8">
    <source>
        <dbReference type="ARBA" id="ARBA00023004"/>
    </source>
</evidence>
<dbReference type="OrthoDB" id="2789670at2759"/>